<name>A0A7Y0L2P5_9FIRM</name>
<keyword evidence="3" id="KW-1185">Reference proteome</keyword>
<keyword evidence="1" id="KW-0472">Membrane</keyword>
<dbReference type="Proteomes" id="UP000533476">
    <property type="component" value="Unassembled WGS sequence"/>
</dbReference>
<accession>A0A7Y0L2P5</accession>
<keyword evidence="1" id="KW-1133">Transmembrane helix</keyword>
<dbReference type="RefSeq" id="WP_169098265.1">
    <property type="nucleotide sequence ID" value="NZ_JABBVZ010000018.1"/>
</dbReference>
<proteinExistence type="predicted"/>
<evidence type="ECO:0000313" key="3">
    <source>
        <dbReference type="Proteomes" id="UP000533476"/>
    </source>
</evidence>
<feature type="transmembrane region" description="Helical" evidence="1">
    <location>
        <begin position="12"/>
        <end position="35"/>
    </location>
</feature>
<sequence length="87" mass="8793">MDHSILAKVVGARRAVITLITAILGLLVAFGVPMTAKQEDVVLSVIGLIFSYLAGDAYVQGKHVQASAVVEASKTAAAKPAAASSGS</sequence>
<organism evidence="2 3">
    <name type="scientific">Sulfobacillus harzensis</name>
    <dbReference type="NCBI Taxonomy" id="2729629"/>
    <lineage>
        <taxon>Bacteria</taxon>
        <taxon>Bacillati</taxon>
        <taxon>Bacillota</taxon>
        <taxon>Clostridia</taxon>
        <taxon>Eubacteriales</taxon>
        <taxon>Clostridiales Family XVII. Incertae Sedis</taxon>
        <taxon>Sulfobacillus</taxon>
    </lineage>
</organism>
<evidence type="ECO:0000313" key="2">
    <source>
        <dbReference type="EMBL" id="NMP22191.1"/>
    </source>
</evidence>
<feature type="transmembrane region" description="Helical" evidence="1">
    <location>
        <begin position="41"/>
        <end position="59"/>
    </location>
</feature>
<dbReference type="AlphaFoldDB" id="A0A7Y0L2P5"/>
<keyword evidence="1" id="KW-0812">Transmembrane</keyword>
<gene>
    <name evidence="2" type="ORF">HIJ39_07480</name>
</gene>
<protein>
    <submittedName>
        <fullName evidence="2">Uncharacterized protein</fullName>
    </submittedName>
</protein>
<evidence type="ECO:0000256" key="1">
    <source>
        <dbReference type="SAM" id="Phobius"/>
    </source>
</evidence>
<reference evidence="2 3" key="1">
    <citation type="submission" date="2020-04" db="EMBL/GenBank/DDBJ databases">
        <authorList>
            <person name="Zhang R."/>
            <person name="Schippers A."/>
        </authorList>
    </citation>
    <scope>NUCLEOTIDE SEQUENCE [LARGE SCALE GENOMIC DNA]</scope>
    <source>
        <strain evidence="2 3">DSM 109850</strain>
    </source>
</reference>
<comment type="caution">
    <text evidence="2">The sequence shown here is derived from an EMBL/GenBank/DDBJ whole genome shotgun (WGS) entry which is preliminary data.</text>
</comment>
<dbReference type="EMBL" id="JABBVZ010000018">
    <property type="protein sequence ID" value="NMP22191.1"/>
    <property type="molecule type" value="Genomic_DNA"/>
</dbReference>